<dbReference type="Proteomes" id="UP001234989">
    <property type="component" value="Chromosome 12"/>
</dbReference>
<evidence type="ECO:0000256" key="1">
    <source>
        <dbReference type="SAM" id="Phobius"/>
    </source>
</evidence>
<evidence type="ECO:0000313" key="2">
    <source>
        <dbReference type="EMBL" id="WMV59463.1"/>
    </source>
</evidence>
<accession>A0AAF1A371</accession>
<keyword evidence="1" id="KW-0472">Membrane</keyword>
<organism evidence="2 3">
    <name type="scientific">Solanum verrucosum</name>
    <dbReference type="NCBI Taxonomy" id="315347"/>
    <lineage>
        <taxon>Eukaryota</taxon>
        <taxon>Viridiplantae</taxon>
        <taxon>Streptophyta</taxon>
        <taxon>Embryophyta</taxon>
        <taxon>Tracheophyta</taxon>
        <taxon>Spermatophyta</taxon>
        <taxon>Magnoliopsida</taxon>
        <taxon>eudicotyledons</taxon>
        <taxon>Gunneridae</taxon>
        <taxon>Pentapetalae</taxon>
        <taxon>asterids</taxon>
        <taxon>lamiids</taxon>
        <taxon>Solanales</taxon>
        <taxon>Solanaceae</taxon>
        <taxon>Solanoideae</taxon>
        <taxon>Solaneae</taxon>
        <taxon>Solanum</taxon>
    </lineage>
</organism>
<keyword evidence="3" id="KW-1185">Reference proteome</keyword>
<keyword evidence="1" id="KW-0812">Transmembrane</keyword>
<sequence>EDSIKDVCKLQIVGHELELLFKFSAEEGQRVFARTKLWVEMGNEAFVFMAHFLWNWIFWLVISLNGGVYSWKQEASEPNEDKSYFLLERFNVSKEQIQDLANLILCSFSFLFFLKLTEGGRKKEES</sequence>
<keyword evidence="1" id="KW-1133">Transmembrane helix</keyword>
<evidence type="ECO:0000313" key="3">
    <source>
        <dbReference type="Proteomes" id="UP001234989"/>
    </source>
</evidence>
<protein>
    <submittedName>
        <fullName evidence="2">Uncharacterized protein</fullName>
    </submittedName>
</protein>
<dbReference type="AlphaFoldDB" id="A0AAF1A371"/>
<dbReference type="EMBL" id="CP133623">
    <property type="protein sequence ID" value="WMV59463.1"/>
    <property type="molecule type" value="Genomic_DNA"/>
</dbReference>
<name>A0AAF1A371_SOLVR</name>
<feature type="non-terminal residue" evidence="2">
    <location>
        <position position="1"/>
    </location>
</feature>
<feature type="transmembrane region" description="Helical" evidence="1">
    <location>
        <begin position="45"/>
        <end position="62"/>
    </location>
</feature>
<reference evidence="2" key="1">
    <citation type="submission" date="2023-08" db="EMBL/GenBank/DDBJ databases">
        <title>A de novo genome assembly of Solanum verrucosum Schlechtendal, a Mexican diploid species geographically isolated from the other diploid A-genome species in potato relatives.</title>
        <authorList>
            <person name="Hosaka K."/>
        </authorList>
    </citation>
    <scope>NUCLEOTIDE SEQUENCE</scope>
    <source>
        <tissue evidence="2">Young leaves</tissue>
    </source>
</reference>
<gene>
    <name evidence="2" type="ORF">MTR67_052848</name>
</gene>
<proteinExistence type="predicted"/>